<proteinExistence type="predicted"/>
<accession>A0ABN2M8J3</accession>
<evidence type="ECO:0000313" key="2">
    <source>
        <dbReference type="EMBL" id="GAA1814824.1"/>
    </source>
</evidence>
<sequence>MDVSRDADTQTIALVGDPDVVLDGAETVAFDARAAKPVTVDVGNDDVEAVVRRMDFKVDGFSGSALAPVWIDELYAQPMDAPEAESFDFTTRWRLQDPTLVLNAAKQQLDLIVQVGSTLLDGDIRARAVDAGLGSTEEFAAVDVTGKVAVVTRSDTVSASARAANAAAAGAKLLIVVNDADGELSEWVGSEDYTTDVAIPVSAISGVQGRGLLEAIAAPKPVTITGEGIAVAGEVFDIARYSDGSVPENLDYTPKELARIDTTYYGEQGATVGEYRYDFVPSTQYGTGFPMRTERGIERAEWVNTDQVEWYQNVSAIDWGWDIRDVVRAYEPGERTEASYFGSVVRPYVGPGYWAPLRSGDGIQLNLPSWSDGDSAQRTGAFDTYAGTPGIAQSIELHLDGELVKTSQYQGLNGWDIADGEHDVRVVNTATHDGTATPSSTMTRTEWAFSSTWNSTDYTRHILPMLQAYYDVDLDGSGKVGAERKKGTPVRLGLELGHIAGAVGSGAITGATLEARVAGGDWTVIDLDVTSTDDSGPGEPPAGGFPEARAFLTTYDADIRVPDAGGWVDLRVTATDAEGGTFSQEIERAFEAASIK</sequence>
<dbReference type="Proteomes" id="UP001500002">
    <property type="component" value="Unassembled WGS sequence"/>
</dbReference>
<dbReference type="SUPFAM" id="SSF52025">
    <property type="entry name" value="PA domain"/>
    <property type="match status" value="1"/>
</dbReference>
<protein>
    <recommendedName>
        <fullName evidence="1">PA domain-containing protein</fullName>
    </recommendedName>
</protein>
<reference evidence="2 3" key="1">
    <citation type="journal article" date="2019" name="Int. J. Syst. Evol. Microbiol.">
        <title>The Global Catalogue of Microorganisms (GCM) 10K type strain sequencing project: providing services to taxonomists for standard genome sequencing and annotation.</title>
        <authorList>
            <consortium name="The Broad Institute Genomics Platform"/>
            <consortium name="The Broad Institute Genome Sequencing Center for Infectious Disease"/>
            <person name="Wu L."/>
            <person name="Ma J."/>
        </authorList>
    </citation>
    <scope>NUCLEOTIDE SEQUENCE [LARGE SCALE GENOMIC DNA]</scope>
    <source>
        <strain evidence="2 3">JCM 14322</strain>
    </source>
</reference>
<feature type="domain" description="PA" evidence="1">
    <location>
        <begin position="130"/>
        <end position="209"/>
    </location>
</feature>
<gene>
    <name evidence="2" type="ORF">GCM10009749_25510</name>
</gene>
<evidence type="ECO:0000313" key="3">
    <source>
        <dbReference type="Proteomes" id="UP001500002"/>
    </source>
</evidence>
<dbReference type="InterPro" id="IPR003137">
    <property type="entry name" value="PA_domain"/>
</dbReference>
<dbReference type="EMBL" id="BAAANJ010000009">
    <property type="protein sequence ID" value="GAA1814824.1"/>
    <property type="molecule type" value="Genomic_DNA"/>
</dbReference>
<dbReference type="Gene3D" id="3.50.30.30">
    <property type="match status" value="1"/>
</dbReference>
<comment type="caution">
    <text evidence="2">The sequence shown here is derived from an EMBL/GenBank/DDBJ whole genome shotgun (WGS) entry which is preliminary data.</text>
</comment>
<keyword evidence="3" id="KW-1185">Reference proteome</keyword>
<evidence type="ECO:0000259" key="1">
    <source>
        <dbReference type="Pfam" id="PF02225"/>
    </source>
</evidence>
<organism evidence="2 3">
    <name type="scientific">Agromyces neolithicus</name>
    <dbReference type="NCBI Taxonomy" id="269420"/>
    <lineage>
        <taxon>Bacteria</taxon>
        <taxon>Bacillati</taxon>
        <taxon>Actinomycetota</taxon>
        <taxon>Actinomycetes</taxon>
        <taxon>Micrococcales</taxon>
        <taxon>Microbacteriaceae</taxon>
        <taxon>Agromyces</taxon>
    </lineage>
</organism>
<name>A0ABN2M8J3_9MICO</name>
<dbReference type="Pfam" id="PF02225">
    <property type="entry name" value="PA"/>
    <property type="match status" value="1"/>
</dbReference>
<dbReference type="InterPro" id="IPR046450">
    <property type="entry name" value="PA_dom_sf"/>
</dbReference>